<dbReference type="Pfam" id="PF13672">
    <property type="entry name" value="PP2C_2"/>
    <property type="match status" value="1"/>
</dbReference>
<evidence type="ECO:0000259" key="1">
    <source>
        <dbReference type="Pfam" id="PF13672"/>
    </source>
</evidence>
<sequence length="287" mass="31867">MERQVLADLNVRAGTRPGNPERPNEDAIVVHANCHIYGVIDGVSAMGGDSGANGRSGGYIAARLLADGLQASEPEDGLMQAVLRANDRLRQQMAEAGVDLAYKWKLWGAVFAVCKVYETFVDFVQCGDCMLFARYKDGTVRVLTRNQVAPFDWGTLQEKQRLTAAAATGEEVGRHITRMAETNRSLANTLAGYSVMNGDPAFGQFVEYGRISRANLVRLYALSDGMFHFIEHADDPHKWEQLLARLDDWGIDNEMDHLTGLEDQDPLCTQYPRHKKSDDKSVVIVDF</sequence>
<organism evidence="2 3">
    <name type="scientific">Paenibacillus riograndensis SBR5</name>
    <dbReference type="NCBI Taxonomy" id="1073571"/>
    <lineage>
        <taxon>Bacteria</taxon>
        <taxon>Bacillati</taxon>
        <taxon>Bacillota</taxon>
        <taxon>Bacilli</taxon>
        <taxon>Bacillales</taxon>
        <taxon>Paenibacillaceae</taxon>
        <taxon>Paenibacillus</taxon>
        <taxon>Paenibacillus sonchi group</taxon>
    </lineage>
</organism>
<dbReference type="PATRIC" id="fig|1073571.4.peg.398"/>
<dbReference type="Proteomes" id="UP000033163">
    <property type="component" value="Chromosome I"/>
</dbReference>
<gene>
    <name evidence="2" type="ORF">PRIO_0404</name>
</gene>
<evidence type="ECO:0000313" key="3">
    <source>
        <dbReference type="Proteomes" id="UP000033163"/>
    </source>
</evidence>
<accession>A0A0E4CU94</accession>
<protein>
    <recommendedName>
        <fullName evidence="1">PPM-type phosphatase domain-containing protein</fullName>
    </recommendedName>
</protein>
<dbReference type="InterPro" id="IPR001932">
    <property type="entry name" value="PPM-type_phosphatase-like_dom"/>
</dbReference>
<dbReference type="Gene3D" id="3.60.40.10">
    <property type="entry name" value="PPM-type phosphatase domain"/>
    <property type="match status" value="1"/>
</dbReference>
<dbReference type="KEGG" id="pri:PRIO_0404"/>
<feature type="domain" description="PPM-type phosphatase" evidence="1">
    <location>
        <begin position="22"/>
        <end position="246"/>
    </location>
</feature>
<name>A0A0E4CU94_9BACL</name>
<evidence type="ECO:0000313" key="2">
    <source>
        <dbReference type="EMBL" id="CQR51657.1"/>
    </source>
</evidence>
<dbReference type="AlphaFoldDB" id="A0A0E4CU94"/>
<dbReference type="HOGENOM" id="CLU_067299_2_0_9"/>
<dbReference type="SUPFAM" id="SSF81606">
    <property type="entry name" value="PP2C-like"/>
    <property type="match status" value="1"/>
</dbReference>
<dbReference type="EMBL" id="LN831776">
    <property type="protein sequence ID" value="CQR51657.1"/>
    <property type="molecule type" value="Genomic_DNA"/>
</dbReference>
<dbReference type="InterPro" id="IPR036457">
    <property type="entry name" value="PPM-type-like_dom_sf"/>
</dbReference>
<reference evidence="3" key="1">
    <citation type="submission" date="2015-03" db="EMBL/GenBank/DDBJ databases">
        <authorList>
            <person name="Wibberg D."/>
        </authorList>
    </citation>
    <scope>NUCLEOTIDE SEQUENCE [LARGE SCALE GENOMIC DNA]</scope>
</reference>
<proteinExistence type="predicted"/>